<protein>
    <submittedName>
        <fullName evidence="1">Uncharacterized protein</fullName>
    </submittedName>
</protein>
<organism evidence="1 2">
    <name type="scientific">Brachionus plicatilis</name>
    <name type="common">Marine rotifer</name>
    <name type="synonym">Brachionus muelleri</name>
    <dbReference type="NCBI Taxonomy" id="10195"/>
    <lineage>
        <taxon>Eukaryota</taxon>
        <taxon>Metazoa</taxon>
        <taxon>Spiralia</taxon>
        <taxon>Gnathifera</taxon>
        <taxon>Rotifera</taxon>
        <taxon>Eurotatoria</taxon>
        <taxon>Monogononta</taxon>
        <taxon>Pseudotrocha</taxon>
        <taxon>Ploima</taxon>
        <taxon>Brachionidae</taxon>
        <taxon>Brachionus</taxon>
    </lineage>
</organism>
<evidence type="ECO:0000313" key="1">
    <source>
        <dbReference type="EMBL" id="RNA02823.1"/>
    </source>
</evidence>
<name>A0A3M7PUY5_BRAPC</name>
<proteinExistence type="predicted"/>
<dbReference type="EMBL" id="REGN01008747">
    <property type="protein sequence ID" value="RNA02823.1"/>
    <property type="molecule type" value="Genomic_DNA"/>
</dbReference>
<keyword evidence="2" id="KW-1185">Reference proteome</keyword>
<sequence length="71" mass="8243">MKLFIIFVNCQPEIELKENQIILIKSVSNDFVKQFHNFAAIKLLQIISLNSLSTTLIATKQSYEEKDKKRS</sequence>
<reference evidence="1 2" key="1">
    <citation type="journal article" date="2018" name="Sci. Rep.">
        <title>Genomic signatures of local adaptation to the degree of environmental predictability in rotifers.</title>
        <authorList>
            <person name="Franch-Gras L."/>
            <person name="Hahn C."/>
            <person name="Garcia-Roger E.M."/>
            <person name="Carmona M.J."/>
            <person name="Serra M."/>
            <person name="Gomez A."/>
        </authorList>
    </citation>
    <scope>NUCLEOTIDE SEQUENCE [LARGE SCALE GENOMIC DNA]</scope>
    <source>
        <strain evidence="1">HYR1</strain>
    </source>
</reference>
<evidence type="ECO:0000313" key="2">
    <source>
        <dbReference type="Proteomes" id="UP000276133"/>
    </source>
</evidence>
<dbReference type="Proteomes" id="UP000276133">
    <property type="component" value="Unassembled WGS sequence"/>
</dbReference>
<dbReference type="AlphaFoldDB" id="A0A3M7PUY5"/>
<accession>A0A3M7PUY5</accession>
<comment type="caution">
    <text evidence="1">The sequence shown here is derived from an EMBL/GenBank/DDBJ whole genome shotgun (WGS) entry which is preliminary data.</text>
</comment>
<gene>
    <name evidence="1" type="ORF">BpHYR1_018642</name>
</gene>